<dbReference type="CDD" id="cd00067">
    <property type="entry name" value="GAL4"/>
    <property type="match status" value="1"/>
</dbReference>
<dbReference type="PANTHER" id="PTHR36206">
    <property type="entry name" value="ASPERCRYPTIN BIOSYNTHESIS CLUSTER-SPECIFIC TRANSCRIPTION REGULATOR ATNN-RELATED"/>
    <property type="match status" value="1"/>
</dbReference>
<dbReference type="SUPFAM" id="SSF57701">
    <property type="entry name" value="Zn2/Cys6 DNA-binding domain"/>
    <property type="match status" value="1"/>
</dbReference>
<keyword evidence="3" id="KW-0805">Transcription regulation</keyword>
<comment type="caution">
    <text evidence="8">The sequence shown here is derived from an EMBL/GenBank/DDBJ whole genome shotgun (WGS) entry which is preliminary data.</text>
</comment>
<feature type="domain" description="Zn(2)-C6 fungal-type" evidence="7">
    <location>
        <begin position="21"/>
        <end position="49"/>
    </location>
</feature>
<keyword evidence="6" id="KW-0539">Nucleus</keyword>
<evidence type="ECO:0000256" key="4">
    <source>
        <dbReference type="ARBA" id="ARBA00023125"/>
    </source>
</evidence>
<dbReference type="EMBL" id="ML996092">
    <property type="protein sequence ID" value="KAF2148649.1"/>
    <property type="molecule type" value="Genomic_DNA"/>
</dbReference>
<evidence type="ECO:0000256" key="5">
    <source>
        <dbReference type="ARBA" id="ARBA00023163"/>
    </source>
</evidence>
<evidence type="ECO:0000313" key="8">
    <source>
        <dbReference type="EMBL" id="KAF2148649.1"/>
    </source>
</evidence>
<keyword evidence="1" id="KW-0479">Metal-binding</keyword>
<dbReference type="Gene3D" id="4.10.240.10">
    <property type="entry name" value="Zn(2)-C6 fungal-type DNA-binding domain"/>
    <property type="match status" value="1"/>
</dbReference>
<evidence type="ECO:0000256" key="6">
    <source>
        <dbReference type="ARBA" id="ARBA00023242"/>
    </source>
</evidence>
<dbReference type="PROSITE" id="PS00463">
    <property type="entry name" value="ZN2_CY6_FUNGAL_1"/>
    <property type="match status" value="1"/>
</dbReference>
<evidence type="ECO:0000256" key="1">
    <source>
        <dbReference type="ARBA" id="ARBA00022723"/>
    </source>
</evidence>
<gene>
    <name evidence="8" type="ORF">K461DRAFT_50880</name>
</gene>
<dbReference type="Pfam" id="PF11951">
    <property type="entry name" value="Fungal_trans_2"/>
    <property type="match status" value="1"/>
</dbReference>
<name>A0A9P4MG71_9PEZI</name>
<protein>
    <recommendedName>
        <fullName evidence="7">Zn(2)-C6 fungal-type domain-containing protein</fullName>
    </recommendedName>
</protein>
<dbReference type="InterPro" id="IPR001138">
    <property type="entry name" value="Zn2Cys6_DnaBD"/>
</dbReference>
<dbReference type="PANTHER" id="PTHR36206:SF12">
    <property type="entry name" value="ASPERCRYPTIN BIOSYNTHESIS CLUSTER-SPECIFIC TRANSCRIPTION REGULATOR ATNN-RELATED"/>
    <property type="match status" value="1"/>
</dbReference>
<dbReference type="Proteomes" id="UP000799439">
    <property type="component" value="Unassembled WGS sequence"/>
</dbReference>
<sequence>MATAEKDICAIRAKKTKVRTGCITCKIRKVKCDEIKPACKRCTDTGRKCDGYLDLEHLKKARQQQLLVRRQHKSPSLVSDPQSDTSFLSKIVSDEDLHWVQYFSQQTAPALSGFADKDFWSCMLPQLSLSDSSIRHALIALGSSHAHFEAEAGTGLGASIVKRDYSLKHYNQAIVSLQRQIGGSSRTTESPLICCLLFICLECLYGNRSLVLEHLRNGLNILDSTRFKVDTPGPVSFLMQKLNHIFSRLDAQSTLFGKPVSPQVLEVAAAPSSMNFSSFIDLTEGQQLLDLLISLSLNFIRSLHDECFAELSGGVSKHALQRKLQEQLLSWRSGLDTLESTSLDLGQFAQSTLSMLRIRHSACFIYLSNCFEPVETSYDNFIPEFTAIVDRSETLVRMSTQPCGIMNAATSTKPLFSLDAWFIPPLFLTAIKCRDPVVRRRAIVLLETNAGREGLWDARLHARVGRRVMDVEERGMLNFGDYRTNTFEDFRHASYEGTTLQDWCGSIPSGMPHESFRIQRADILRTLEEPCRSARVTFFTTRDGALTPLTCWEEDINF</sequence>
<dbReference type="GO" id="GO:0000981">
    <property type="term" value="F:DNA-binding transcription factor activity, RNA polymerase II-specific"/>
    <property type="evidence" value="ECO:0007669"/>
    <property type="project" value="InterPro"/>
</dbReference>
<dbReference type="GO" id="GO:0008270">
    <property type="term" value="F:zinc ion binding"/>
    <property type="evidence" value="ECO:0007669"/>
    <property type="project" value="InterPro"/>
</dbReference>
<keyword evidence="2" id="KW-0862">Zinc</keyword>
<dbReference type="GO" id="GO:0003677">
    <property type="term" value="F:DNA binding"/>
    <property type="evidence" value="ECO:0007669"/>
    <property type="project" value="UniProtKB-KW"/>
</dbReference>
<dbReference type="OrthoDB" id="3598904at2759"/>
<dbReference type="SMART" id="SM00066">
    <property type="entry name" value="GAL4"/>
    <property type="match status" value="1"/>
</dbReference>
<accession>A0A9P4MG71</accession>
<evidence type="ECO:0000259" key="7">
    <source>
        <dbReference type="PROSITE" id="PS50048"/>
    </source>
</evidence>
<keyword evidence="5" id="KW-0804">Transcription</keyword>
<organism evidence="8 9">
    <name type="scientific">Myriangium duriaei CBS 260.36</name>
    <dbReference type="NCBI Taxonomy" id="1168546"/>
    <lineage>
        <taxon>Eukaryota</taxon>
        <taxon>Fungi</taxon>
        <taxon>Dikarya</taxon>
        <taxon>Ascomycota</taxon>
        <taxon>Pezizomycotina</taxon>
        <taxon>Dothideomycetes</taxon>
        <taxon>Dothideomycetidae</taxon>
        <taxon>Myriangiales</taxon>
        <taxon>Myriangiaceae</taxon>
        <taxon>Myriangium</taxon>
    </lineage>
</organism>
<reference evidence="8" key="1">
    <citation type="journal article" date="2020" name="Stud. Mycol.">
        <title>101 Dothideomycetes genomes: a test case for predicting lifestyles and emergence of pathogens.</title>
        <authorList>
            <person name="Haridas S."/>
            <person name="Albert R."/>
            <person name="Binder M."/>
            <person name="Bloem J."/>
            <person name="Labutti K."/>
            <person name="Salamov A."/>
            <person name="Andreopoulos B."/>
            <person name="Baker S."/>
            <person name="Barry K."/>
            <person name="Bills G."/>
            <person name="Bluhm B."/>
            <person name="Cannon C."/>
            <person name="Castanera R."/>
            <person name="Culley D."/>
            <person name="Daum C."/>
            <person name="Ezra D."/>
            <person name="Gonzalez J."/>
            <person name="Henrissat B."/>
            <person name="Kuo A."/>
            <person name="Liang C."/>
            <person name="Lipzen A."/>
            <person name="Lutzoni F."/>
            <person name="Magnuson J."/>
            <person name="Mondo S."/>
            <person name="Nolan M."/>
            <person name="Ohm R."/>
            <person name="Pangilinan J."/>
            <person name="Park H.-J."/>
            <person name="Ramirez L."/>
            <person name="Alfaro M."/>
            <person name="Sun H."/>
            <person name="Tritt A."/>
            <person name="Yoshinaga Y."/>
            <person name="Zwiers L.-H."/>
            <person name="Turgeon B."/>
            <person name="Goodwin S."/>
            <person name="Spatafora J."/>
            <person name="Crous P."/>
            <person name="Grigoriev I."/>
        </authorList>
    </citation>
    <scope>NUCLEOTIDE SEQUENCE</scope>
    <source>
        <strain evidence="8">CBS 260.36</strain>
    </source>
</reference>
<dbReference type="PROSITE" id="PS50048">
    <property type="entry name" value="ZN2_CY6_FUNGAL_2"/>
    <property type="match status" value="1"/>
</dbReference>
<keyword evidence="4" id="KW-0238">DNA-binding</keyword>
<keyword evidence="9" id="KW-1185">Reference proteome</keyword>
<evidence type="ECO:0000256" key="3">
    <source>
        <dbReference type="ARBA" id="ARBA00023015"/>
    </source>
</evidence>
<dbReference type="InterPro" id="IPR021858">
    <property type="entry name" value="Fun_TF"/>
</dbReference>
<dbReference type="Pfam" id="PF00172">
    <property type="entry name" value="Zn_clus"/>
    <property type="match status" value="1"/>
</dbReference>
<dbReference type="AlphaFoldDB" id="A0A9P4MG71"/>
<dbReference type="InterPro" id="IPR052360">
    <property type="entry name" value="Transcr_Regulatory_Proteins"/>
</dbReference>
<dbReference type="InterPro" id="IPR036864">
    <property type="entry name" value="Zn2-C6_fun-type_DNA-bd_sf"/>
</dbReference>
<evidence type="ECO:0000256" key="2">
    <source>
        <dbReference type="ARBA" id="ARBA00022833"/>
    </source>
</evidence>
<proteinExistence type="predicted"/>
<evidence type="ECO:0000313" key="9">
    <source>
        <dbReference type="Proteomes" id="UP000799439"/>
    </source>
</evidence>